<feature type="transmembrane region" description="Helical" evidence="1">
    <location>
        <begin position="18"/>
        <end position="42"/>
    </location>
</feature>
<feature type="transmembrane region" description="Helical" evidence="1">
    <location>
        <begin position="54"/>
        <end position="75"/>
    </location>
</feature>
<dbReference type="InterPro" id="IPR032820">
    <property type="entry name" value="ATPase_put"/>
</dbReference>
<organism evidence="2 3">
    <name type="scientific">Levilinea saccharolytica</name>
    <dbReference type="NCBI Taxonomy" id="229921"/>
    <lineage>
        <taxon>Bacteria</taxon>
        <taxon>Bacillati</taxon>
        <taxon>Chloroflexota</taxon>
        <taxon>Anaerolineae</taxon>
        <taxon>Anaerolineales</taxon>
        <taxon>Anaerolineaceae</taxon>
        <taxon>Levilinea</taxon>
    </lineage>
</organism>
<dbReference type="STRING" id="229921.ADN01_07635"/>
<evidence type="ECO:0000313" key="2">
    <source>
        <dbReference type="EMBL" id="KPL83574.1"/>
    </source>
</evidence>
<dbReference type="Pfam" id="PF09527">
    <property type="entry name" value="ATPase_gene1"/>
    <property type="match status" value="1"/>
</dbReference>
<gene>
    <name evidence="2" type="ORF">ADN01_07635</name>
</gene>
<evidence type="ECO:0000256" key="1">
    <source>
        <dbReference type="SAM" id="Phobius"/>
    </source>
</evidence>
<keyword evidence="3" id="KW-1185">Reference proteome</keyword>
<dbReference type="AlphaFoldDB" id="A0A0P6XJ19"/>
<dbReference type="RefSeq" id="WP_062418967.1">
    <property type="nucleotide sequence ID" value="NZ_DF967974.1"/>
</dbReference>
<sequence>MIDPAPGANNGKQKAINLALAAVAGQVGCLTLVVVLGSVLLGLWLDQQFQTRPVITLILVAVSVPISIVLMLVIVRGAVARIKTQIGSPSSQQKEASVGRNQNS</sequence>
<evidence type="ECO:0008006" key="4">
    <source>
        <dbReference type="Google" id="ProtNLM"/>
    </source>
</evidence>
<keyword evidence="1" id="KW-0472">Membrane</keyword>
<proteinExistence type="predicted"/>
<comment type="caution">
    <text evidence="2">The sequence shown here is derived from an EMBL/GenBank/DDBJ whole genome shotgun (WGS) entry which is preliminary data.</text>
</comment>
<dbReference type="EMBL" id="LGCM01000029">
    <property type="protein sequence ID" value="KPL83574.1"/>
    <property type="molecule type" value="Genomic_DNA"/>
</dbReference>
<dbReference type="Proteomes" id="UP000050501">
    <property type="component" value="Unassembled WGS sequence"/>
</dbReference>
<keyword evidence="1" id="KW-1133">Transmembrane helix</keyword>
<accession>A0A0P6XJ19</accession>
<evidence type="ECO:0000313" key="3">
    <source>
        <dbReference type="Proteomes" id="UP000050501"/>
    </source>
</evidence>
<name>A0A0P6XJ19_9CHLR</name>
<reference evidence="2 3" key="1">
    <citation type="submission" date="2015-07" db="EMBL/GenBank/DDBJ databases">
        <title>Genome sequence of Levilinea saccharolytica DSM 16555.</title>
        <authorList>
            <person name="Hemp J."/>
            <person name="Ward L.M."/>
            <person name="Pace L.A."/>
            <person name="Fischer W.W."/>
        </authorList>
    </citation>
    <scope>NUCLEOTIDE SEQUENCE [LARGE SCALE GENOMIC DNA]</scope>
    <source>
        <strain evidence="2 3">KIBI-1</strain>
    </source>
</reference>
<protein>
    <recommendedName>
        <fullName evidence="4">AtpZ/AtpI family protein</fullName>
    </recommendedName>
</protein>
<keyword evidence="1" id="KW-0812">Transmembrane</keyword>